<keyword evidence="2 4" id="KW-0012">Acyltransferase</keyword>
<dbReference type="Pfam" id="PF01553">
    <property type="entry name" value="Acyltransferase"/>
    <property type="match status" value="1"/>
</dbReference>
<dbReference type="SUPFAM" id="SSF69593">
    <property type="entry name" value="Glycerol-3-phosphate (1)-acyltransferase"/>
    <property type="match status" value="1"/>
</dbReference>
<reference evidence="4 5" key="1">
    <citation type="submission" date="2016-12" db="EMBL/GenBank/DDBJ databases">
        <title>Domibacillus antri genome sequencing.</title>
        <authorList>
            <person name="Verma A."/>
            <person name="Krishnamurthi S."/>
        </authorList>
    </citation>
    <scope>NUCLEOTIDE SEQUENCE [LARGE SCALE GENOMIC DNA]</scope>
    <source>
        <strain evidence="4 5">XD80</strain>
    </source>
</reference>
<dbReference type="EMBL" id="MSDU01000008">
    <property type="protein sequence ID" value="OLN23254.1"/>
    <property type="molecule type" value="Genomic_DNA"/>
</dbReference>
<proteinExistence type="predicted"/>
<evidence type="ECO:0000256" key="1">
    <source>
        <dbReference type="ARBA" id="ARBA00022679"/>
    </source>
</evidence>
<evidence type="ECO:0000313" key="4">
    <source>
        <dbReference type="EMBL" id="OLN23254.1"/>
    </source>
</evidence>
<accession>A0A1Q8Q7D5</accession>
<dbReference type="RefSeq" id="WP_075397545.1">
    <property type="nucleotide sequence ID" value="NZ_MSDU01000008.1"/>
</dbReference>
<name>A0A1Q8Q7D5_9BACI</name>
<dbReference type="GO" id="GO:0006654">
    <property type="term" value="P:phosphatidic acid biosynthetic process"/>
    <property type="evidence" value="ECO:0007669"/>
    <property type="project" value="TreeGrafter"/>
</dbReference>
<feature type="domain" description="Phospholipid/glycerol acyltransferase" evidence="3">
    <location>
        <begin position="38"/>
        <end position="150"/>
    </location>
</feature>
<evidence type="ECO:0000256" key="2">
    <source>
        <dbReference type="ARBA" id="ARBA00023315"/>
    </source>
</evidence>
<dbReference type="Proteomes" id="UP000185568">
    <property type="component" value="Unassembled WGS sequence"/>
</dbReference>
<organism evidence="4 5">
    <name type="scientific">Domibacillus antri</name>
    <dbReference type="NCBI Taxonomy" id="1714264"/>
    <lineage>
        <taxon>Bacteria</taxon>
        <taxon>Bacillati</taxon>
        <taxon>Bacillota</taxon>
        <taxon>Bacilli</taxon>
        <taxon>Bacillales</taxon>
        <taxon>Bacillaceae</taxon>
        <taxon>Domibacillus</taxon>
    </lineage>
</organism>
<keyword evidence="1 4" id="KW-0808">Transferase</keyword>
<dbReference type="SMART" id="SM00563">
    <property type="entry name" value="PlsC"/>
    <property type="match status" value="1"/>
</dbReference>
<dbReference type="OrthoDB" id="9803035at2"/>
<keyword evidence="5" id="KW-1185">Reference proteome</keyword>
<comment type="caution">
    <text evidence="4">The sequence shown here is derived from an EMBL/GenBank/DDBJ whole genome shotgun (WGS) entry which is preliminary data.</text>
</comment>
<dbReference type="PANTHER" id="PTHR10434">
    <property type="entry name" value="1-ACYL-SN-GLYCEROL-3-PHOSPHATE ACYLTRANSFERASE"/>
    <property type="match status" value="1"/>
</dbReference>
<evidence type="ECO:0000259" key="3">
    <source>
        <dbReference type="SMART" id="SM00563"/>
    </source>
</evidence>
<dbReference type="AlphaFoldDB" id="A0A1Q8Q7D5"/>
<dbReference type="STRING" id="1714264.BTO30_04605"/>
<dbReference type="InterPro" id="IPR002123">
    <property type="entry name" value="Plipid/glycerol_acylTrfase"/>
</dbReference>
<dbReference type="CDD" id="cd07989">
    <property type="entry name" value="LPLAT_AGPAT-like"/>
    <property type="match status" value="1"/>
</dbReference>
<gene>
    <name evidence="4" type="ORF">BTO30_04605</name>
</gene>
<dbReference type="PANTHER" id="PTHR10434:SF11">
    <property type="entry name" value="1-ACYL-SN-GLYCEROL-3-PHOSPHATE ACYLTRANSFERASE"/>
    <property type="match status" value="1"/>
</dbReference>
<sequence length="197" mass="21599">MTVVTFYTVAKTVVKIVLTPVYRIQVTGLEHFPEEGGVLLCANHIDNLDPPVVGITSKRPVRFMAKEELFRLKWSGKLMRGLNAFPVKRGMSDREALRSGLKLLKEGQVLGLFPEGTRSKDGRLGKGLAGAGFFALRTEAAVVPCAVLGPYKIGRKLKVVYGPPIDMQPLRDRKASAEEATETIMNAIGRLIQEHSA</sequence>
<evidence type="ECO:0000313" key="5">
    <source>
        <dbReference type="Proteomes" id="UP000185568"/>
    </source>
</evidence>
<protein>
    <submittedName>
        <fullName evidence="4">1-acyl-sn-glycerol-3-phosphate acyltransferase</fullName>
    </submittedName>
</protein>
<dbReference type="GO" id="GO:0003841">
    <property type="term" value="F:1-acylglycerol-3-phosphate O-acyltransferase activity"/>
    <property type="evidence" value="ECO:0007669"/>
    <property type="project" value="TreeGrafter"/>
</dbReference>